<dbReference type="PANTHER" id="PTHR23149">
    <property type="entry name" value="G PATCH DOMAIN CONTAINING PROTEIN"/>
    <property type="match status" value="1"/>
</dbReference>
<feature type="compositionally biased region" description="Acidic residues" evidence="8">
    <location>
        <begin position="149"/>
        <end position="161"/>
    </location>
</feature>
<feature type="region of interest" description="Disordered" evidence="8">
    <location>
        <begin position="138"/>
        <end position="312"/>
    </location>
</feature>
<dbReference type="EMBL" id="JAANYQ010000009">
    <property type="protein sequence ID" value="KAF4122448.1"/>
    <property type="molecule type" value="Genomic_DNA"/>
</dbReference>
<keyword evidence="3" id="KW-0698">rRNA processing</keyword>
<feature type="compositionally biased region" description="Acidic residues" evidence="8">
    <location>
        <begin position="213"/>
        <end position="229"/>
    </location>
</feature>
<dbReference type="GO" id="GO:0003676">
    <property type="term" value="F:nucleic acid binding"/>
    <property type="evidence" value="ECO:0007669"/>
    <property type="project" value="InterPro"/>
</dbReference>
<keyword evidence="4" id="KW-0539">Nucleus</keyword>
<evidence type="ECO:0000313" key="11">
    <source>
        <dbReference type="Proteomes" id="UP000749293"/>
    </source>
</evidence>
<sequence length="340" mass="39305">MGLLAGPKTRRKLDHDPNNTKWTRNANKFGQKILESQGWQPGEYLGAKDASHAEHLTAASASYIRVSLKDDVKGLGFDRRRENEVTGLDEFSDLLSRLNGKSKASVEKDRQARMEVKMDAYVHSRYGPMRFVRGGLLVGDELKEGSRSDDDDDDDAEGEEDGKEKEKENTTKKRKTFEKKEKEEEEDKKSKKRRKKDKEGKKTKRNKKSKTSEDDDDDDDDDNDDDESDQEGKDEKDENEKDRQEEEETKAERKERKRARKEEKRRRREEKKERRERREGKAQSCSSSTLPSSTLPSLPSPEPATAARPRLNHVRSRFLAAKREAMTNSKALDKIWMVKT</sequence>
<dbReference type="GO" id="GO:0006364">
    <property type="term" value="P:rRNA processing"/>
    <property type="evidence" value="ECO:0007669"/>
    <property type="project" value="UniProtKB-KW"/>
</dbReference>
<evidence type="ECO:0000256" key="5">
    <source>
        <dbReference type="ARBA" id="ARBA00038007"/>
    </source>
</evidence>
<feature type="region of interest" description="Disordered" evidence="8">
    <location>
        <begin position="1"/>
        <end position="25"/>
    </location>
</feature>
<dbReference type="InterPro" id="IPR050656">
    <property type="entry name" value="PINX1"/>
</dbReference>
<keyword evidence="11" id="KW-1185">Reference proteome</keyword>
<comment type="subcellular location">
    <subcellularLocation>
        <location evidence="1">Nucleus</location>
        <location evidence="1">Nucleolus</location>
    </subcellularLocation>
</comment>
<dbReference type="RefSeq" id="XP_035321100.1">
    <property type="nucleotide sequence ID" value="XM_035469405.1"/>
</dbReference>
<dbReference type="PROSITE" id="PS50174">
    <property type="entry name" value="G_PATCH"/>
    <property type="match status" value="1"/>
</dbReference>
<feature type="domain" description="G-patch" evidence="9">
    <location>
        <begin position="26"/>
        <end position="80"/>
    </location>
</feature>
<comment type="similarity">
    <text evidence="5">Belongs to the PINX1 family.</text>
</comment>
<feature type="compositionally biased region" description="Basic and acidic residues" evidence="8">
    <location>
        <begin position="270"/>
        <end position="281"/>
    </location>
</feature>
<evidence type="ECO:0000259" key="9">
    <source>
        <dbReference type="PROSITE" id="PS50174"/>
    </source>
</evidence>
<evidence type="ECO:0000256" key="7">
    <source>
        <dbReference type="ARBA" id="ARBA00043878"/>
    </source>
</evidence>
<comment type="caution">
    <text evidence="10">The sequence shown here is derived from an EMBL/GenBank/DDBJ whole genome shotgun (WGS) entry which is preliminary data.</text>
</comment>
<evidence type="ECO:0000256" key="8">
    <source>
        <dbReference type="SAM" id="MobiDB-lite"/>
    </source>
</evidence>
<dbReference type="InterPro" id="IPR000467">
    <property type="entry name" value="G_patch_dom"/>
</dbReference>
<feature type="compositionally biased region" description="Basic residues" evidence="8">
    <location>
        <begin position="190"/>
        <end position="209"/>
    </location>
</feature>
<organism evidence="10 11">
    <name type="scientific">Geosmithia morbida</name>
    <dbReference type="NCBI Taxonomy" id="1094350"/>
    <lineage>
        <taxon>Eukaryota</taxon>
        <taxon>Fungi</taxon>
        <taxon>Dikarya</taxon>
        <taxon>Ascomycota</taxon>
        <taxon>Pezizomycotina</taxon>
        <taxon>Sordariomycetes</taxon>
        <taxon>Hypocreomycetidae</taxon>
        <taxon>Hypocreales</taxon>
        <taxon>Bionectriaceae</taxon>
        <taxon>Geosmithia</taxon>
    </lineage>
</organism>
<dbReference type="AlphaFoldDB" id="A0A9P5D079"/>
<dbReference type="GO" id="GO:0005730">
    <property type="term" value="C:nucleolus"/>
    <property type="evidence" value="ECO:0007669"/>
    <property type="project" value="UniProtKB-SubCell"/>
</dbReference>
<feature type="compositionally biased region" description="Basic residues" evidence="8">
    <location>
        <begin position="255"/>
        <end position="269"/>
    </location>
</feature>
<evidence type="ECO:0000256" key="3">
    <source>
        <dbReference type="ARBA" id="ARBA00022552"/>
    </source>
</evidence>
<reference evidence="10" key="1">
    <citation type="submission" date="2020-03" db="EMBL/GenBank/DDBJ databases">
        <title>Site-based positive gene gene selection in Geosmithia morbida across the United States reveals a broad range of putative effectors and factors for local host and environmental adapation.</title>
        <authorList>
            <person name="Onufrak A."/>
            <person name="Murdoch R.W."/>
            <person name="Gazis R."/>
            <person name="Huff M."/>
            <person name="Staton M."/>
            <person name="Klingeman W."/>
            <person name="Hadziabdic D."/>
        </authorList>
    </citation>
    <scope>NUCLEOTIDE SEQUENCE</scope>
    <source>
        <strain evidence="10">1262</strain>
    </source>
</reference>
<gene>
    <name evidence="10" type="ORF">GMORB2_7440</name>
</gene>
<protein>
    <recommendedName>
        <fullName evidence="6">PinX1-related protein 1</fullName>
    </recommendedName>
</protein>
<evidence type="ECO:0000256" key="4">
    <source>
        <dbReference type="ARBA" id="ARBA00023242"/>
    </source>
</evidence>
<keyword evidence="2" id="KW-0690">Ribosome biogenesis</keyword>
<feature type="compositionally biased region" description="Low complexity" evidence="8">
    <location>
        <begin position="286"/>
        <end position="307"/>
    </location>
</feature>
<evidence type="ECO:0000313" key="10">
    <source>
        <dbReference type="EMBL" id="KAF4122448.1"/>
    </source>
</evidence>
<dbReference type="PANTHER" id="PTHR23149:SF31">
    <property type="entry name" value="PROTEIN PXR1"/>
    <property type="match status" value="1"/>
</dbReference>
<dbReference type="Proteomes" id="UP000749293">
    <property type="component" value="Unassembled WGS sequence"/>
</dbReference>
<comment type="function">
    <text evidence="7">Involved in rRNA-processing at A0, A1 and A2 sites and negatively regulates telomerase.</text>
</comment>
<name>A0A9P5D079_9HYPO</name>
<accession>A0A9P5D079</accession>
<dbReference type="GeneID" id="55973663"/>
<feature type="compositionally biased region" description="Basic and acidic residues" evidence="8">
    <location>
        <begin position="162"/>
        <end position="171"/>
    </location>
</feature>
<dbReference type="OrthoDB" id="29523at2759"/>
<evidence type="ECO:0000256" key="1">
    <source>
        <dbReference type="ARBA" id="ARBA00004604"/>
    </source>
</evidence>
<evidence type="ECO:0000256" key="6">
    <source>
        <dbReference type="ARBA" id="ARBA00041961"/>
    </source>
</evidence>
<feature type="compositionally biased region" description="Basic and acidic residues" evidence="8">
    <location>
        <begin position="230"/>
        <end position="254"/>
    </location>
</feature>
<proteinExistence type="inferred from homology"/>
<evidence type="ECO:0000256" key="2">
    <source>
        <dbReference type="ARBA" id="ARBA00022517"/>
    </source>
</evidence>